<dbReference type="STRING" id="39946.A2WXF3"/>
<feature type="compositionally biased region" description="Basic and acidic residues" evidence="1">
    <location>
        <begin position="250"/>
        <end position="268"/>
    </location>
</feature>
<gene>
    <name evidence="3" type="ORF">OsI_04606</name>
</gene>
<reference evidence="3 4" key="1">
    <citation type="journal article" date="2005" name="PLoS Biol.">
        <title>The genomes of Oryza sativa: a history of duplications.</title>
        <authorList>
            <person name="Yu J."/>
            <person name="Wang J."/>
            <person name="Lin W."/>
            <person name="Li S."/>
            <person name="Li H."/>
            <person name="Zhou J."/>
            <person name="Ni P."/>
            <person name="Dong W."/>
            <person name="Hu S."/>
            <person name="Zeng C."/>
            <person name="Zhang J."/>
            <person name="Zhang Y."/>
            <person name="Li R."/>
            <person name="Xu Z."/>
            <person name="Li S."/>
            <person name="Li X."/>
            <person name="Zheng H."/>
            <person name="Cong L."/>
            <person name="Lin L."/>
            <person name="Yin J."/>
            <person name="Geng J."/>
            <person name="Li G."/>
            <person name="Shi J."/>
            <person name="Liu J."/>
            <person name="Lv H."/>
            <person name="Li J."/>
            <person name="Wang J."/>
            <person name="Deng Y."/>
            <person name="Ran L."/>
            <person name="Shi X."/>
            <person name="Wang X."/>
            <person name="Wu Q."/>
            <person name="Li C."/>
            <person name="Ren X."/>
            <person name="Wang J."/>
            <person name="Wang X."/>
            <person name="Li D."/>
            <person name="Liu D."/>
            <person name="Zhang X."/>
            <person name="Ji Z."/>
            <person name="Zhao W."/>
            <person name="Sun Y."/>
            <person name="Zhang Z."/>
            <person name="Bao J."/>
            <person name="Han Y."/>
            <person name="Dong L."/>
            <person name="Ji J."/>
            <person name="Chen P."/>
            <person name="Wu S."/>
            <person name="Liu J."/>
            <person name="Xiao Y."/>
            <person name="Bu D."/>
            <person name="Tan J."/>
            <person name="Yang L."/>
            <person name="Ye C."/>
            <person name="Zhang J."/>
            <person name="Xu J."/>
            <person name="Zhou Y."/>
            <person name="Yu Y."/>
            <person name="Zhang B."/>
            <person name="Zhuang S."/>
            <person name="Wei H."/>
            <person name="Liu B."/>
            <person name="Lei M."/>
            <person name="Yu H."/>
            <person name="Li Y."/>
            <person name="Xu H."/>
            <person name="Wei S."/>
            <person name="He X."/>
            <person name="Fang L."/>
            <person name="Zhang Z."/>
            <person name="Zhang Y."/>
            <person name="Huang X."/>
            <person name="Su Z."/>
            <person name="Tong W."/>
            <person name="Li J."/>
            <person name="Tong Z."/>
            <person name="Li S."/>
            <person name="Ye J."/>
            <person name="Wang L."/>
            <person name="Fang L."/>
            <person name="Lei T."/>
            <person name="Chen C."/>
            <person name="Chen H."/>
            <person name="Xu Z."/>
            <person name="Li H."/>
            <person name="Huang H."/>
            <person name="Zhang F."/>
            <person name="Xu H."/>
            <person name="Li N."/>
            <person name="Zhao C."/>
            <person name="Li S."/>
            <person name="Dong L."/>
            <person name="Huang Y."/>
            <person name="Li L."/>
            <person name="Xi Y."/>
            <person name="Qi Q."/>
            <person name="Li W."/>
            <person name="Zhang B."/>
            <person name="Hu W."/>
            <person name="Zhang Y."/>
            <person name="Tian X."/>
            <person name="Jiao Y."/>
            <person name="Liang X."/>
            <person name="Jin J."/>
            <person name="Gao L."/>
            <person name="Zheng W."/>
            <person name="Hao B."/>
            <person name="Liu S."/>
            <person name="Wang W."/>
            <person name="Yuan L."/>
            <person name="Cao M."/>
            <person name="McDermott J."/>
            <person name="Samudrala R."/>
            <person name="Wang J."/>
            <person name="Wong G.K."/>
            <person name="Yang H."/>
        </authorList>
    </citation>
    <scope>NUCLEOTIDE SEQUENCE [LARGE SCALE GENOMIC DNA]</scope>
    <source>
        <strain evidence="4">cv. 93-11</strain>
    </source>
</reference>
<feature type="compositionally biased region" description="Polar residues" evidence="1">
    <location>
        <begin position="11"/>
        <end position="25"/>
    </location>
</feature>
<dbReference type="PANTHER" id="PTHR45224">
    <property type="entry name" value="OS01G0527900 PROTEIN-RELATED"/>
    <property type="match status" value="1"/>
</dbReference>
<organism evidence="3 4">
    <name type="scientific">Oryza sativa subsp. indica</name>
    <name type="common">Rice</name>
    <dbReference type="NCBI Taxonomy" id="39946"/>
    <lineage>
        <taxon>Eukaryota</taxon>
        <taxon>Viridiplantae</taxon>
        <taxon>Streptophyta</taxon>
        <taxon>Embryophyta</taxon>
        <taxon>Tracheophyta</taxon>
        <taxon>Spermatophyta</taxon>
        <taxon>Magnoliopsida</taxon>
        <taxon>Liliopsida</taxon>
        <taxon>Poales</taxon>
        <taxon>Poaceae</taxon>
        <taxon>BOP clade</taxon>
        <taxon>Oryzoideae</taxon>
        <taxon>Oryzeae</taxon>
        <taxon>Oryzinae</taxon>
        <taxon>Oryza</taxon>
        <taxon>Oryza sativa</taxon>
    </lineage>
</organism>
<dbReference type="Pfam" id="PF14303">
    <property type="entry name" value="NAM-associated"/>
    <property type="match status" value="1"/>
</dbReference>
<dbReference type="AlphaFoldDB" id="A2WXF3"/>
<dbReference type="Gramene" id="BGIOSGA000415-TA">
    <property type="protein sequence ID" value="BGIOSGA000415-PA"/>
    <property type="gene ID" value="BGIOSGA000415"/>
</dbReference>
<proteinExistence type="predicted"/>
<feature type="domain" description="No apical meristem-associated C-terminal" evidence="2">
    <location>
        <begin position="206"/>
        <end position="352"/>
    </location>
</feature>
<evidence type="ECO:0000313" key="4">
    <source>
        <dbReference type="Proteomes" id="UP000007015"/>
    </source>
</evidence>
<evidence type="ECO:0000313" key="3">
    <source>
        <dbReference type="EMBL" id="EAY76649.1"/>
    </source>
</evidence>
<protein>
    <recommendedName>
        <fullName evidence="2">No apical meristem-associated C-terminal domain-containing protein</fullName>
    </recommendedName>
</protein>
<feature type="region of interest" description="Disordered" evidence="1">
    <location>
        <begin position="250"/>
        <end position="275"/>
    </location>
</feature>
<evidence type="ECO:0000259" key="2">
    <source>
        <dbReference type="Pfam" id="PF14303"/>
    </source>
</evidence>
<dbReference type="InterPro" id="IPR029466">
    <property type="entry name" value="NAM-associated_C"/>
</dbReference>
<evidence type="ECO:0000256" key="1">
    <source>
        <dbReference type="SAM" id="MobiDB-lite"/>
    </source>
</evidence>
<dbReference type="OMA" id="PKWDTYL"/>
<name>A2WXF3_ORYSI</name>
<keyword evidence="4" id="KW-1185">Reference proteome</keyword>
<dbReference type="HOGENOM" id="CLU_037597_0_0_1"/>
<dbReference type="Proteomes" id="UP000007015">
    <property type="component" value="Chromosome 1"/>
</dbReference>
<dbReference type="PANTHER" id="PTHR45224:SF16">
    <property type="entry name" value="OS01G0527900 PROTEIN"/>
    <property type="match status" value="1"/>
</dbReference>
<sequence>MAPSSAPRWFTTLQQPGMTGSSTQGPWLFSTGIGPSTENAEHPDIHALGVDSHPPGGLLKFLRKTTPRTEQHVCNGSSLQPINVGDDCNVGDCVRTEKRLPWTKEEDLRLVSAWLNNSNDPIQSNYKKNDQYWNGVAAVYNITTPKNRARQVKQVKDRFGRIKKRVAWFCASWKEANALWASGESEVNLMDRAVKSYEEDHKKDGPFMFKHCWDVLSKESKWDAYLERLEDLEPDKRKFNVEEGVGHHFSLDDARDERPIGGKQAKEQQKRKRKDQAIIDLEEEFHKLVDAQNIANEGHKEMLETQRRVSSENVEARKLKYLAEKEHRESTMLETYKSLMMQDTTGMPEDVRSEHMLALRCFREKLFGKTD</sequence>
<feature type="region of interest" description="Disordered" evidence="1">
    <location>
        <begin position="1"/>
        <end position="27"/>
    </location>
</feature>
<dbReference type="EMBL" id="CM000126">
    <property type="protein sequence ID" value="EAY76649.1"/>
    <property type="molecule type" value="Genomic_DNA"/>
</dbReference>
<accession>A2WXF3</accession>